<dbReference type="GO" id="GO:0043565">
    <property type="term" value="F:sequence-specific DNA binding"/>
    <property type="evidence" value="ECO:0007669"/>
    <property type="project" value="TreeGrafter"/>
</dbReference>
<evidence type="ECO:0000256" key="2">
    <source>
        <dbReference type="ARBA" id="ARBA00022771"/>
    </source>
</evidence>
<dbReference type="Proteomes" id="UP000030764">
    <property type="component" value="Unassembled WGS sequence"/>
</dbReference>
<feature type="non-terminal residue" evidence="6">
    <location>
        <position position="234"/>
    </location>
</feature>
<evidence type="ECO:0000256" key="3">
    <source>
        <dbReference type="ARBA" id="ARBA00022833"/>
    </source>
</evidence>
<dbReference type="AlphaFoldDB" id="A0A085N0W1"/>
<dbReference type="GO" id="GO:0003700">
    <property type="term" value="F:DNA-binding transcription factor activity"/>
    <property type="evidence" value="ECO:0007669"/>
    <property type="project" value="TreeGrafter"/>
</dbReference>
<dbReference type="EMBL" id="KL363361">
    <property type="protein sequence ID" value="KFD46617.1"/>
    <property type="molecule type" value="Genomic_DNA"/>
</dbReference>
<proteinExistence type="predicted"/>
<dbReference type="GO" id="GO:0045892">
    <property type="term" value="P:negative regulation of DNA-templated transcription"/>
    <property type="evidence" value="ECO:0007669"/>
    <property type="project" value="TreeGrafter"/>
</dbReference>
<dbReference type="GO" id="GO:0008270">
    <property type="term" value="F:zinc ion binding"/>
    <property type="evidence" value="ECO:0007669"/>
    <property type="project" value="UniProtKB-KW"/>
</dbReference>
<gene>
    <name evidence="5" type="ORF">M513_12516</name>
    <name evidence="6" type="ORF">M514_12516</name>
</gene>
<organism evidence="6">
    <name type="scientific">Trichuris suis</name>
    <name type="common">pig whipworm</name>
    <dbReference type="NCBI Taxonomy" id="68888"/>
    <lineage>
        <taxon>Eukaryota</taxon>
        <taxon>Metazoa</taxon>
        <taxon>Ecdysozoa</taxon>
        <taxon>Nematoda</taxon>
        <taxon>Enoplea</taxon>
        <taxon>Dorylaimia</taxon>
        <taxon>Trichinellida</taxon>
        <taxon>Trichuridae</taxon>
        <taxon>Trichuris</taxon>
    </lineage>
</organism>
<keyword evidence="2" id="KW-0863">Zinc-finger</keyword>
<dbReference type="EMBL" id="KL367580">
    <property type="protein sequence ID" value="KFD63107.1"/>
    <property type="molecule type" value="Genomic_DNA"/>
</dbReference>
<evidence type="ECO:0000313" key="5">
    <source>
        <dbReference type="EMBL" id="KFD46617.1"/>
    </source>
</evidence>
<dbReference type="Gene3D" id="2.20.25.240">
    <property type="match status" value="1"/>
</dbReference>
<keyword evidence="3" id="KW-0862">Zinc</keyword>
<sequence length="234" mass="26782">RCEQNSLHFLDISSQWQANCVKPLKIITCGSIYCIITRWRICSCGESLHALLCLYVHSLSMDCVKNRPGRQSVCAVPPWRSRSMATSVNSVFSTRNREKFVHEGHMYTYDGLNGSRTIKFWRCDRRYMYRCKARLHTRVDTGELVRMPNDHNHDSDAAHLGATVVRSAAMHRAEVTMKAPSGTRYSRCRKATAAHELCHEAVYSPKEESRGSCSATAYQRGFHDYTRSLRKESP</sequence>
<evidence type="ECO:0000256" key="1">
    <source>
        <dbReference type="ARBA" id="ARBA00022723"/>
    </source>
</evidence>
<dbReference type="GO" id="GO:0005634">
    <property type="term" value="C:nucleus"/>
    <property type="evidence" value="ECO:0007669"/>
    <property type="project" value="TreeGrafter"/>
</dbReference>
<dbReference type="PANTHER" id="PTHR37975">
    <property type="entry name" value="FLYWCH ZINC FINGER TRANSCRIPTION FACTOR HOMOLOG"/>
    <property type="match status" value="1"/>
</dbReference>
<dbReference type="PANTHER" id="PTHR37975:SF3">
    <property type="entry name" value="FLYWCH TRANSCRIPTION FACTOR 3"/>
    <property type="match status" value="1"/>
</dbReference>
<evidence type="ECO:0000313" key="7">
    <source>
        <dbReference type="Proteomes" id="UP000030764"/>
    </source>
</evidence>
<keyword evidence="7" id="KW-1185">Reference proteome</keyword>
<name>A0A085N0W1_9BILA</name>
<keyword evidence="1" id="KW-0479">Metal-binding</keyword>
<accession>A0A085N0W1</accession>
<dbReference type="InterPro" id="IPR007588">
    <property type="entry name" value="Znf_FLYWCH"/>
</dbReference>
<dbReference type="InterPro" id="IPR052887">
    <property type="entry name" value="FLYWCH-type_ZF"/>
</dbReference>
<feature type="domain" description="FLYWCH-type" evidence="4">
    <location>
        <begin position="92"/>
        <end position="153"/>
    </location>
</feature>
<evidence type="ECO:0000259" key="4">
    <source>
        <dbReference type="Pfam" id="PF04500"/>
    </source>
</evidence>
<feature type="non-terminal residue" evidence="6">
    <location>
        <position position="1"/>
    </location>
</feature>
<evidence type="ECO:0000313" key="6">
    <source>
        <dbReference type="EMBL" id="KFD63107.1"/>
    </source>
</evidence>
<reference evidence="6 7" key="1">
    <citation type="journal article" date="2014" name="Nat. Genet.">
        <title>Genome and transcriptome of the porcine whipworm Trichuris suis.</title>
        <authorList>
            <person name="Jex A.R."/>
            <person name="Nejsum P."/>
            <person name="Schwarz E.M."/>
            <person name="Hu L."/>
            <person name="Young N.D."/>
            <person name="Hall R.S."/>
            <person name="Korhonen P.K."/>
            <person name="Liao S."/>
            <person name="Thamsborg S."/>
            <person name="Xia J."/>
            <person name="Xu P."/>
            <person name="Wang S."/>
            <person name="Scheerlinck J.P."/>
            <person name="Hofmann A."/>
            <person name="Sternberg P.W."/>
            <person name="Wang J."/>
            <person name="Gasser R.B."/>
        </authorList>
    </citation>
    <scope>NUCLEOTIDE SEQUENCE [LARGE SCALE GENOMIC DNA]</scope>
    <source>
        <strain evidence="6">DCEP-RM93F</strain>
        <strain evidence="5">DCEP-RM93M</strain>
    </source>
</reference>
<dbReference type="Pfam" id="PF04500">
    <property type="entry name" value="FLYWCH"/>
    <property type="match status" value="1"/>
</dbReference>
<protein>
    <recommendedName>
        <fullName evidence="4">FLYWCH-type domain-containing protein</fullName>
    </recommendedName>
</protein>
<dbReference type="Proteomes" id="UP000030758">
    <property type="component" value="Unassembled WGS sequence"/>
</dbReference>